<feature type="region of interest" description="Disordered" evidence="1">
    <location>
        <begin position="1"/>
        <end position="89"/>
    </location>
</feature>
<feature type="compositionally biased region" description="Low complexity" evidence="1">
    <location>
        <begin position="147"/>
        <end position="156"/>
    </location>
</feature>
<keyword evidence="4" id="KW-1185">Reference proteome</keyword>
<keyword evidence="2" id="KW-1133">Transmembrane helix</keyword>
<comment type="caution">
    <text evidence="3">The sequence shown here is derived from an EMBL/GenBank/DDBJ whole genome shotgun (WGS) entry which is preliminary data.</text>
</comment>
<proteinExistence type="predicted"/>
<dbReference type="EMBL" id="JAJSOW010000004">
    <property type="protein sequence ID" value="KAI9192093.1"/>
    <property type="molecule type" value="Genomic_DNA"/>
</dbReference>
<organism evidence="3 4">
    <name type="scientific">Acer negundo</name>
    <name type="common">Box elder</name>
    <dbReference type="NCBI Taxonomy" id="4023"/>
    <lineage>
        <taxon>Eukaryota</taxon>
        <taxon>Viridiplantae</taxon>
        <taxon>Streptophyta</taxon>
        <taxon>Embryophyta</taxon>
        <taxon>Tracheophyta</taxon>
        <taxon>Spermatophyta</taxon>
        <taxon>Magnoliopsida</taxon>
        <taxon>eudicotyledons</taxon>
        <taxon>Gunneridae</taxon>
        <taxon>Pentapetalae</taxon>
        <taxon>rosids</taxon>
        <taxon>malvids</taxon>
        <taxon>Sapindales</taxon>
        <taxon>Sapindaceae</taxon>
        <taxon>Hippocastanoideae</taxon>
        <taxon>Acereae</taxon>
        <taxon>Acer</taxon>
    </lineage>
</organism>
<evidence type="ECO:0000313" key="3">
    <source>
        <dbReference type="EMBL" id="KAI9192093.1"/>
    </source>
</evidence>
<protein>
    <submittedName>
        <fullName evidence="3">Uncharacterized protein</fullName>
    </submittedName>
</protein>
<evidence type="ECO:0000256" key="2">
    <source>
        <dbReference type="SAM" id="Phobius"/>
    </source>
</evidence>
<feature type="compositionally biased region" description="Low complexity" evidence="1">
    <location>
        <begin position="25"/>
        <end position="41"/>
    </location>
</feature>
<evidence type="ECO:0000256" key="1">
    <source>
        <dbReference type="SAM" id="MobiDB-lite"/>
    </source>
</evidence>
<dbReference type="Proteomes" id="UP001064489">
    <property type="component" value="Chromosome 6"/>
</dbReference>
<dbReference type="AlphaFoldDB" id="A0AAD5NZW5"/>
<keyword evidence="2" id="KW-0472">Membrane</keyword>
<sequence length="225" mass="23187">MFTESESAAQKPMPNANLGNPMRVNNFSTPNSSTSNTSNSGTFGGQSPSSFNYGKDANDHEAGTNASAPLSEPGANASAPLSKPGANSFAPLSEAQVEGANMGADEVVPAGPHESEALSPPVAEAREAGPENVTHLPGAVPEATMISSNPSASSRPGASSGCRSLLSVKLDLCSFFPLFFLAYGLLDSVLLLGLLSFARVPCSASWVHKVFEPLFRSATFGLVVR</sequence>
<feature type="transmembrane region" description="Helical" evidence="2">
    <location>
        <begin position="175"/>
        <end position="198"/>
    </location>
</feature>
<feature type="region of interest" description="Disordered" evidence="1">
    <location>
        <begin position="124"/>
        <end position="156"/>
    </location>
</feature>
<evidence type="ECO:0000313" key="4">
    <source>
        <dbReference type="Proteomes" id="UP001064489"/>
    </source>
</evidence>
<gene>
    <name evidence="3" type="ORF">LWI28_018209</name>
</gene>
<reference evidence="3" key="1">
    <citation type="journal article" date="2022" name="Plant J.">
        <title>Strategies of tolerance reflected in two North American maple genomes.</title>
        <authorList>
            <person name="McEvoy S.L."/>
            <person name="Sezen U.U."/>
            <person name="Trouern-Trend A."/>
            <person name="McMahon S.M."/>
            <person name="Schaberg P.G."/>
            <person name="Yang J."/>
            <person name="Wegrzyn J.L."/>
            <person name="Swenson N.G."/>
        </authorList>
    </citation>
    <scope>NUCLEOTIDE SEQUENCE</scope>
    <source>
        <strain evidence="3">91603</strain>
    </source>
</reference>
<accession>A0AAD5NZW5</accession>
<reference evidence="3" key="2">
    <citation type="submission" date="2023-02" db="EMBL/GenBank/DDBJ databases">
        <authorList>
            <person name="Swenson N.G."/>
            <person name="Wegrzyn J.L."/>
            <person name="Mcevoy S.L."/>
        </authorList>
    </citation>
    <scope>NUCLEOTIDE SEQUENCE</scope>
    <source>
        <strain evidence="3">91603</strain>
        <tissue evidence="3">Leaf</tissue>
    </source>
</reference>
<name>A0AAD5NZW5_ACENE</name>
<keyword evidence="2" id="KW-0812">Transmembrane</keyword>